<keyword evidence="5 8" id="KW-0378">Hydrolase</keyword>
<dbReference type="InterPro" id="IPR020084">
    <property type="entry name" value="NUDIX_hydrolase_CS"/>
</dbReference>
<dbReference type="SUPFAM" id="SSF55811">
    <property type="entry name" value="Nudix"/>
    <property type="match status" value="1"/>
</dbReference>
<dbReference type="AlphaFoldDB" id="A0A9X4M2M8"/>
<evidence type="ECO:0000256" key="1">
    <source>
        <dbReference type="ARBA" id="ARBA00001936"/>
    </source>
</evidence>
<dbReference type="InterPro" id="IPR000086">
    <property type="entry name" value="NUDIX_hydrolase_dom"/>
</dbReference>
<proteinExistence type="inferred from homology"/>
<evidence type="ECO:0000256" key="6">
    <source>
        <dbReference type="ARBA" id="ARBA00022842"/>
    </source>
</evidence>
<organism evidence="10 11">
    <name type="scientific">Speluncibacter jeojiensis</name>
    <dbReference type="NCBI Taxonomy" id="2710754"/>
    <lineage>
        <taxon>Bacteria</taxon>
        <taxon>Bacillati</taxon>
        <taxon>Actinomycetota</taxon>
        <taxon>Actinomycetes</taxon>
        <taxon>Mycobacteriales</taxon>
        <taxon>Speluncibacteraceae</taxon>
        <taxon>Speluncibacter</taxon>
    </lineage>
</organism>
<evidence type="ECO:0000256" key="8">
    <source>
        <dbReference type="RuleBase" id="RU003476"/>
    </source>
</evidence>
<evidence type="ECO:0000313" key="10">
    <source>
        <dbReference type="EMBL" id="MDG3016704.1"/>
    </source>
</evidence>
<keyword evidence="7" id="KW-0464">Manganese</keyword>
<comment type="cofactor">
    <cofactor evidence="1">
        <name>Mn(2+)</name>
        <dbReference type="ChEBI" id="CHEBI:29035"/>
    </cofactor>
</comment>
<evidence type="ECO:0000256" key="5">
    <source>
        <dbReference type="ARBA" id="ARBA00022801"/>
    </source>
</evidence>
<name>A0A9X4M2M8_9ACTN</name>
<dbReference type="PRINTS" id="PR00502">
    <property type="entry name" value="NUDIXFAMILY"/>
</dbReference>
<sequence>MDTRARIVDRLHRFEPVEIVADGLRPAAVALAVAEESGVSGVWMTLRSSQLRAHPGQFALPGGRLDPGETAVDAARRELREELGVDLDPSAVLGRLDDYRTRSGYVMTPIVLWAGSGAEVAPNPDEVAHVFHLSFAELDVDPEFERIPETDRPVIRLPWRGDHLHAPTAAVLHQFREVVLHGRPTRVAEYDQPPFAWR</sequence>
<reference evidence="10" key="1">
    <citation type="submission" date="2022-08" db="EMBL/GenBank/DDBJ databases">
        <title>Genome analysis of Corynebacteriales strain.</title>
        <authorList>
            <person name="Lee S.D."/>
        </authorList>
    </citation>
    <scope>NUCLEOTIDE SEQUENCE</scope>
    <source>
        <strain evidence="10">D3-21</strain>
    </source>
</reference>
<evidence type="ECO:0000256" key="2">
    <source>
        <dbReference type="ARBA" id="ARBA00001946"/>
    </source>
</evidence>
<dbReference type="RefSeq" id="WP_332520640.1">
    <property type="nucleotide sequence ID" value="NZ_JANRHA010000016.1"/>
</dbReference>
<evidence type="ECO:0000313" key="11">
    <source>
        <dbReference type="Proteomes" id="UP001152755"/>
    </source>
</evidence>
<dbReference type="CDD" id="cd03426">
    <property type="entry name" value="NUDIX_CoAse_Nudt7"/>
    <property type="match status" value="1"/>
</dbReference>
<evidence type="ECO:0000256" key="7">
    <source>
        <dbReference type="ARBA" id="ARBA00023211"/>
    </source>
</evidence>
<protein>
    <submittedName>
        <fullName evidence="10">CoA pyrophosphatase</fullName>
    </submittedName>
</protein>
<evidence type="ECO:0000256" key="3">
    <source>
        <dbReference type="ARBA" id="ARBA00005582"/>
    </source>
</evidence>
<dbReference type="PANTHER" id="PTHR12992">
    <property type="entry name" value="NUDIX HYDROLASE"/>
    <property type="match status" value="1"/>
</dbReference>
<comment type="cofactor">
    <cofactor evidence="2">
        <name>Mg(2+)</name>
        <dbReference type="ChEBI" id="CHEBI:18420"/>
    </cofactor>
</comment>
<evidence type="ECO:0000256" key="4">
    <source>
        <dbReference type="ARBA" id="ARBA00022723"/>
    </source>
</evidence>
<evidence type="ECO:0000259" key="9">
    <source>
        <dbReference type="PROSITE" id="PS51462"/>
    </source>
</evidence>
<dbReference type="GO" id="GO:0010945">
    <property type="term" value="F:coenzyme A diphosphatase activity"/>
    <property type="evidence" value="ECO:0007669"/>
    <property type="project" value="InterPro"/>
</dbReference>
<dbReference type="PANTHER" id="PTHR12992:SF11">
    <property type="entry name" value="MITOCHONDRIAL COENZYME A DIPHOSPHATASE NUDT8"/>
    <property type="match status" value="1"/>
</dbReference>
<keyword evidence="11" id="KW-1185">Reference proteome</keyword>
<dbReference type="EMBL" id="JANRHA010000016">
    <property type="protein sequence ID" value="MDG3016704.1"/>
    <property type="molecule type" value="Genomic_DNA"/>
</dbReference>
<keyword evidence="6" id="KW-0460">Magnesium</keyword>
<dbReference type="GO" id="GO:0046872">
    <property type="term" value="F:metal ion binding"/>
    <property type="evidence" value="ECO:0007669"/>
    <property type="project" value="UniProtKB-KW"/>
</dbReference>
<dbReference type="PROSITE" id="PS51462">
    <property type="entry name" value="NUDIX"/>
    <property type="match status" value="1"/>
</dbReference>
<dbReference type="InterPro" id="IPR015797">
    <property type="entry name" value="NUDIX_hydrolase-like_dom_sf"/>
</dbReference>
<dbReference type="InterPro" id="IPR020476">
    <property type="entry name" value="Nudix_hydrolase"/>
</dbReference>
<keyword evidence="4" id="KW-0479">Metal-binding</keyword>
<dbReference type="Gene3D" id="3.90.79.10">
    <property type="entry name" value="Nucleoside Triphosphate Pyrophosphohydrolase"/>
    <property type="match status" value="1"/>
</dbReference>
<feature type="domain" description="Nudix hydrolase" evidence="9">
    <location>
        <begin position="23"/>
        <end position="155"/>
    </location>
</feature>
<accession>A0A9X4M2M8</accession>
<dbReference type="Proteomes" id="UP001152755">
    <property type="component" value="Unassembled WGS sequence"/>
</dbReference>
<comment type="caution">
    <text evidence="10">The sequence shown here is derived from an EMBL/GenBank/DDBJ whole genome shotgun (WGS) entry which is preliminary data.</text>
</comment>
<dbReference type="PROSITE" id="PS00893">
    <property type="entry name" value="NUDIX_BOX"/>
    <property type="match status" value="1"/>
</dbReference>
<dbReference type="Pfam" id="PF00293">
    <property type="entry name" value="NUDIX"/>
    <property type="match status" value="1"/>
</dbReference>
<comment type="similarity">
    <text evidence="3 8">Belongs to the Nudix hydrolase family.</text>
</comment>
<gene>
    <name evidence="10" type="ORF">NVS88_19315</name>
</gene>
<dbReference type="InterPro" id="IPR045121">
    <property type="entry name" value="CoAse"/>
</dbReference>